<dbReference type="Proteomes" id="UP000637578">
    <property type="component" value="Unassembled WGS sequence"/>
</dbReference>
<dbReference type="PANTHER" id="PTHR30151">
    <property type="entry name" value="ALKANE SULFONATE ABC TRANSPORTER-RELATED, MEMBRANE SUBUNIT"/>
    <property type="match status" value="1"/>
</dbReference>
<dbReference type="RefSeq" id="WP_229686160.1">
    <property type="nucleotide sequence ID" value="NZ_BMMK01000005.1"/>
</dbReference>
<keyword evidence="2 7" id="KW-0813">Transport</keyword>
<feature type="transmembrane region" description="Helical" evidence="7">
    <location>
        <begin position="245"/>
        <end position="271"/>
    </location>
</feature>
<comment type="similarity">
    <text evidence="7">Belongs to the binding-protein-dependent transport system permease family.</text>
</comment>
<feature type="transmembrane region" description="Helical" evidence="7">
    <location>
        <begin position="32"/>
        <end position="49"/>
    </location>
</feature>
<evidence type="ECO:0000256" key="1">
    <source>
        <dbReference type="ARBA" id="ARBA00004651"/>
    </source>
</evidence>
<keyword evidence="3" id="KW-1003">Cell membrane</keyword>
<dbReference type="InterPro" id="IPR035906">
    <property type="entry name" value="MetI-like_sf"/>
</dbReference>
<name>A0A8J3FVM0_9PSEU</name>
<dbReference type="EMBL" id="BMMK01000005">
    <property type="protein sequence ID" value="GGM45804.1"/>
    <property type="molecule type" value="Genomic_DNA"/>
</dbReference>
<feature type="transmembrane region" description="Helical" evidence="7">
    <location>
        <begin position="206"/>
        <end position="225"/>
    </location>
</feature>
<reference evidence="9" key="1">
    <citation type="journal article" date="2014" name="Int. J. Syst. Evol. Microbiol.">
        <title>Complete genome sequence of Corynebacterium casei LMG S-19264T (=DSM 44701T), isolated from a smear-ripened cheese.</title>
        <authorList>
            <consortium name="US DOE Joint Genome Institute (JGI-PGF)"/>
            <person name="Walter F."/>
            <person name="Albersmeier A."/>
            <person name="Kalinowski J."/>
            <person name="Ruckert C."/>
        </authorList>
    </citation>
    <scope>NUCLEOTIDE SEQUENCE</scope>
    <source>
        <strain evidence="9">CGMCC 4.5737</strain>
    </source>
</reference>
<evidence type="ECO:0000256" key="5">
    <source>
        <dbReference type="ARBA" id="ARBA00022989"/>
    </source>
</evidence>
<evidence type="ECO:0000259" key="8">
    <source>
        <dbReference type="PROSITE" id="PS50928"/>
    </source>
</evidence>
<evidence type="ECO:0000256" key="7">
    <source>
        <dbReference type="RuleBase" id="RU363032"/>
    </source>
</evidence>
<dbReference type="PANTHER" id="PTHR30151:SF0">
    <property type="entry name" value="ABC TRANSPORTER PERMEASE PROTEIN MJ0413-RELATED"/>
    <property type="match status" value="1"/>
</dbReference>
<evidence type="ECO:0000256" key="6">
    <source>
        <dbReference type="ARBA" id="ARBA00023136"/>
    </source>
</evidence>
<dbReference type="AlphaFoldDB" id="A0A8J3FVM0"/>
<dbReference type="Pfam" id="PF00528">
    <property type="entry name" value="BPD_transp_1"/>
    <property type="match status" value="1"/>
</dbReference>
<proteinExistence type="inferred from homology"/>
<accession>A0A8J3FVM0</accession>
<keyword evidence="5 7" id="KW-1133">Transmembrane helix</keyword>
<reference evidence="9" key="2">
    <citation type="submission" date="2020-09" db="EMBL/GenBank/DDBJ databases">
        <authorList>
            <person name="Sun Q."/>
            <person name="Zhou Y."/>
        </authorList>
    </citation>
    <scope>NUCLEOTIDE SEQUENCE</scope>
    <source>
        <strain evidence="9">CGMCC 4.5737</strain>
    </source>
</reference>
<protein>
    <submittedName>
        <fullName evidence="9">Nitrate ABC transporter permease</fullName>
    </submittedName>
</protein>
<evidence type="ECO:0000256" key="4">
    <source>
        <dbReference type="ARBA" id="ARBA00022692"/>
    </source>
</evidence>
<feature type="domain" description="ABC transmembrane type-1" evidence="8">
    <location>
        <begin position="83"/>
        <end position="267"/>
    </location>
</feature>
<dbReference type="GO" id="GO:0055085">
    <property type="term" value="P:transmembrane transport"/>
    <property type="evidence" value="ECO:0007669"/>
    <property type="project" value="InterPro"/>
</dbReference>
<evidence type="ECO:0000313" key="9">
    <source>
        <dbReference type="EMBL" id="GGM45804.1"/>
    </source>
</evidence>
<keyword evidence="10" id="KW-1185">Reference proteome</keyword>
<dbReference type="PROSITE" id="PS50928">
    <property type="entry name" value="ABC_TM1"/>
    <property type="match status" value="1"/>
</dbReference>
<dbReference type="GO" id="GO:0005886">
    <property type="term" value="C:plasma membrane"/>
    <property type="evidence" value="ECO:0007669"/>
    <property type="project" value="UniProtKB-SubCell"/>
</dbReference>
<dbReference type="SUPFAM" id="SSF161098">
    <property type="entry name" value="MetI-like"/>
    <property type="match status" value="1"/>
</dbReference>
<feature type="transmembrane region" description="Helical" evidence="7">
    <location>
        <begin position="149"/>
        <end position="168"/>
    </location>
</feature>
<organism evidence="9 10">
    <name type="scientific">Longimycelium tulufanense</name>
    <dbReference type="NCBI Taxonomy" id="907463"/>
    <lineage>
        <taxon>Bacteria</taxon>
        <taxon>Bacillati</taxon>
        <taxon>Actinomycetota</taxon>
        <taxon>Actinomycetes</taxon>
        <taxon>Pseudonocardiales</taxon>
        <taxon>Pseudonocardiaceae</taxon>
        <taxon>Longimycelium</taxon>
    </lineage>
</organism>
<keyword evidence="4 7" id="KW-0812">Transmembrane</keyword>
<feature type="transmembrane region" description="Helical" evidence="7">
    <location>
        <begin position="87"/>
        <end position="109"/>
    </location>
</feature>
<gene>
    <name evidence="9" type="ORF">GCM10012275_16030</name>
</gene>
<keyword evidence="6 7" id="KW-0472">Membrane</keyword>
<dbReference type="CDD" id="cd06261">
    <property type="entry name" value="TM_PBP2"/>
    <property type="match status" value="1"/>
</dbReference>
<dbReference type="Gene3D" id="1.10.3720.10">
    <property type="entry name" value="MetI-like"/>
    <property type="match status" value="1"/>
</dbReference>
<comment type="subcellular location">
    <subcellularLocation>
        <location evidence="1 7">Cell membrane</location>
        <topology evidence="1 7">Multi-pass membrane protein</topology>
    </subcellularLocation>
</comment>
<dbReference type="InterPro" id="IPR000515">
    <property type="entry name" value="MetI-like"/>
</dbReference>
<feature type="transmembrane region" description="Helical" evidence="7">
    <location>
        <begin position="121"/>
        <end position="143"/>
    </location>
</feature>
<evidence type="ECO:0000313" key="10">
    <source>
        <dbReference type="Proteomes" id="UP000637578"/>
    </source>
</evidence>
<evidence type="ECO:0000256" key="3">
    <source>
        <dbReference type="ARBA" id="ARBA00022475"/>
    </source>
</evidence>
<comment type="caution">
    <text evidence="9">The sequence shown here is derived from an EMBL/GenBank/DDBJ whole genome shotgun (WGS) entry which is preliminary data.</text>
</comment>
<evidence type="ECO:0000256" key="2">
    <source>
        <dbReference type="ARBA" id="ARBA00022448"/>
    </source>
</evidence>
<sequence length="292" mass="31906">MKQYVERTVDALGEEVVRAETRRRRWLRRRDVVLAVLTPTLALLAWQWAASVDVIDARTFPPPTRTLTKAVEMIGSGELPRDLLATVLRLLGGYLPAAAAGILVGLAMGSWRALGAALGPLFAALYALPKIAVLPLLLLVFGLGDTPRILAVAITVFFVTQINAQSAVRQIDPRTMELARAYRVRGWRRLCLVLVPASLPQMFTGLRVAVGLGVVVTIAVEFVAADEGIGYLIWNSWQLFQPERMYVGLMAAALLGATLTGVVSAFGWLVMPWRRQPATGRPRQSRNGETAL</sequence>